<dbReference type="InterPro" id="IPR036864">
    <property type="entry name" value="Zn2-C6_fun-type_DNA-bd_sf"/>
</dbReference>
<dbReference type="Proteomes" id="UP000076727">
    <property type="component" value="Unassembled WGS sequence"/>
</dbReference>
<dbReference type="SUPFAM" id="SSF57701">
    <property type="entry name" value="Zn2/Cys6 DNA-binding domain"/>
    <property type="match status" value="1"/>
</dbReference>
<organism evidence="2 3">
    <name type="scientific">Daedalea quercina L-15889</name>
    <dbReference type="NCBI Taxonomy" id="1314783"/>
    <lineage>
        <taxon>Eukaryota</taxon>
        <taxon>Fungi</taxon>
        <taxon>Dikarya</taxon>
        <taxon>Basidiomycota</taxon>
        <taxon>Agaricomycotina</taxon>
        <taxon>Agaricomycetes</taxon>
        <taxon>Polyporales</taxon>
        <taxon>Fomitopsis</taxon>
    </lineage>
</organism>
<evidence type="ECO:0000259" key="1">
    <source>
        <dbReference type="PROSITE" id="PS50048"/>
    </source>
</evidence>
<proteinExistence type="predicted"/>
<dbReference type="CDD" id="cd00067">
    <property type="entry name" value="GAL4"/>
    <property type="match status" value="1"/>
</dbReference>
<keyword evidence="3" id="KW-1185">Reference proteome</keyword>
<dbReference type="PROSITE" id="PS50048">
    <property type="entry name" value="ZN2_CY6_FUNGAL_2"/>
    <property type="match status" value="1"/>
</dbReference>
<gene>
    <name evidence="2" type="ORF">DAEQUDRAFT_740582</name>
</gene>
<accession>A0A165MF06</accession>
<dbReference type="Pfam" id="PF00172">
    <property type="entry name" value="Zn_clus"/>
    <property type="match status" value="1"/>
</dbReference>
<dbReference type="Gene3D" id="4.10.240.10">
    <property type="entry name" value="Zn(2)-C6 fungal-type DNA-binding domain"/>
    <property type="match status" value="1"/>
</dbReference>
<sequence>MDTFMYDQADANPSPDNMPIANFMFPVDLINPLAAPIPYITPLSSTIAVDGMIFPQVGPPAPYGEFISPLIEDKFDELADENQIFQELVNWKSPLEPCQPLPTLLLPEPQDVVDYKPGDLLPVAAQPDPAPAEACRAHWQPSAALEAPLGPTPFMYSAMSGRPVGFVKCSEAALVPAKRTFRRTTAVACTFCRKRKIKCGGPPVDNPDKSCLQCRRRDQACEYPAPKRARNKDRTELKSE</sequence>
<dbReference type="PROSITE" id="PS00463">
    <property type="entry name" value="ZN2_CY6_FUNGAL_1"/>
    <property type="match status" value="1"/>
</dbReference>
<evidence type="ECO:0000313" key="2">
    <source>
        <dbReference type="EMBL" id="KZT65596.1"/>
    </source>
</evidence>
<dbReference type="STRING" id="1314783.A0A165MF06"/>
<dbReference type="SMART" id="SM00066">
    <property type="entry name" value="GAL4"/>
    <property type="match status" value="1"/>
</dbReference>
<name>A0A165MF06_9APHY</name>
<dbReference type="OrthoDB" id="39175at2759"/>
<dbReference type="GO" id="GO:0008270">
    <property type="term" value="F:zinc ion binding"/>
    <property type="evidence" value="ECO:0007669"/>
    <property type="project" value="InterPro"/>
</dbReference>
<feature type="domain" description="Zn(2)-C6 fungal-type" evidence="1">
    <location>
        <begin position="188"/>
        <end position="223"/>
    </location>
</feature>
<dbReference type="AlphaFoldDB" id="A0A165MF06"/>
<dbReference type="EMBL" id="KV429103">
    <property type="protein sequence ID" value="KZT65596.1"/>
    <property type="molecule type" value="Genomic_DNA"/>
</dbReference>
<reference evidence="2 3" key="1">
    <citation type="journal article" date="2016" name="Mol. Biol. Evol.">
        <title>Comparative Genomics of Early-Diverging Mushroom-Forming Fungi Provides Insights into the Origins of Lignocellulose Decay Capabilities.</title>
        <authorList>
            <person name="Nagy L.G."/>
            <person name="Riley R."/>
            <person name="Tritt A."/>
            <person name="Adam C."/>
            <person name="Daum C."/>
            <person name="Floudas D."/>
            <person name="Sun H."/>
            <person name="Yadav J.S."/>
            <person name="Pangilinan J."/>
            <person name="Larsson K.H."/>
            <person name="Matsuura K."/>
            <person name="Barry K."/>
            <person name="Labutti K."/>
            <person name="Kuo R."/>
            <person name="Ohm R.A."/>
            <person name="Bhattacharya S.S."/>
            <person name="Shirouzu T."/>
            <person name="Yoshinaga Y."/>
            <person name="Martin F.M."/>
            <person name="Grigoriev I.V."/>
            <person name="Hibbett D.S."/>
        </authorList>
    </citation>
    <scope>NUCLEOTIDE SEQUENCE [LARGE SCALE GENOMIC DNA]</scope>
    <source>
        <strain evidence="2 3">L-15889</strain>
    </source>
</reference>
<dbReference type="GO" id="GO:0000981">
    <property type="term" value="F:DNA-binding transcription factor activity, RNA polymerase II-specific"/>
    <property type="evidence" value="ECO:0007669"/>
    <property type="project" value="InterPro"/>
</dbReference>
<evidence type="ECO:0000313" key="3">
    <source>
        <dbReference type="Proteomes" id="UP000076727"/>
    </source>
</evidence>
<protein>
    <recommendedName>
        <fullName evidence="1">Zn(2)-C6 fungal-type domain-containing protein</fullName>
    </recommendedName>
</protein>
<dbReference type="InterPro" id="IPR001138">
    <property type="entry name" value="Zn2Cys6_DnaBD"/>
</dbReference>